<dbReference type="EMBL" id="JAGMWN010000004">
    <property type="protein sequence ID" value="MBP5857223.1"/>
    <property type="molecule type" value="Genomic_DNA"/>
</dbReference>
<dbReference type="Proteomes" id="UP000672602">
    <property type="component" value="Unassembled WGS sequence"/>
</dbReference>
<comment type="caution">
    <text evidence="2">The sequence shown here is derived from an EMBL/GenBank/DDBJ whole genome shotgun (WGS) entry which is preliminary data.</text>
</comment>
<name>A0A8J7SM73_9PROT</name>
<evidence type="ECO:0000313" key="2">
    <source>
        <dbReference type="EMBL" id="MBP5857223.1"/>
    </source>
</evidence>
<accession>A0A8J7SM73</accession>
<proteinExistence type="predicted"/>
<evidence type="ECO:0000256" key="1">
    <source>
        <dbReference type="SAM" id="Phobius"/>
    </source>
</evidence>
<evidence type="ECO:0000313" key="3">
    <source>
        <dbReference type="Proteomes" id="UP000672602"/>
    </source>
</evidence>
<dbReference type="AlphaFoldDB" id="A0A8J7SM73"/>
<keyword evidence="1" id="KW-0472">Membrane</keyword>
<dbReference type="RefSeq" id="WP_210681814.1">
    <property type="nucleotide sequence ID" value="NZ_JAGMWN010000004.1"/>
</dbReference>
<feature type="transmembrane region" description="Helical" evidence="1">
    <location>
        <begin position="42"/>
        <end position="61"/>
    </location>
</feature>
<keyword evidence="3" id="KW-1185">Reference proteome</keyword>
<keyword evidence="1" id="KW-1133">Transmembrane helix</keyword>
<organism evidence="2 3">
    <name type="scientific">Marivibrio halodurans</name>
    <dbReference type="NCBI Taxonomy" id="2039722"/>
    <lineage>
        <taxon>Bacteria</taxon>
        <taxon>Pseudomonadati</taxon>
        <taxon>Pseudomonadota</taxon>
        <taxon>Alphaproteobacteria</taxon>
        <taxon>Rhodospirillales</taxon>
        <taxon>Rhodospirillaceae</taxon>
        <taxon>Marivibrio</taxon>
    </lineage>
</organism>
<protein>
    <submittedName>
        <fullName evidence="2">AzlD domain-containing protein</fullName>
    </submittedName>
</protein>
<dbReference type="InterPro" id="IPR008407">
    <property type="entry name" value="Brnchd-chn_aa_trnsp_AzlD"/>
</dbReference>
<reference evidence="2" key="1">
    <citation type="submission" date="2021-04" db="EMBL/GenBank/DDBJ databases">
        <authorList>
            <person name="Zhang D.-C."/>
        </authorList>
    </citation>
    <scope>NUCLEOTIDE SEQUENCE</scope>
    <source>
        <strain evidence="2">CGMCC 1.15697</strain>
    </source>
</reference>
<feature type="transmembrane region" description="Helical" evidence="1">
    <location>
        <begin position="67"/>
        <end position="97"/>
    </location>
</feature>
<feature type="transmembrane region" description="Helical" evidence="1">
    <location>
        <begin position="6"/>
        <end position="30"/>
    </location>
</feature>
<gene>
    <name evidence="2" type="ORF">KAJ83_09405</name>
</gene>
<sequence length="102" mass="10289">MSGGEFQVWGIILLIAGVTLASRLCGPFIMRAVPITGWVERFLDGVAVSVIAALVAAGLAQRGPREVAAVAVSAVVMLVTRSPVAAMVAGLAVAAGWTGMLG</sequence>
<dbReference type="Pfam" id="PF05437">
    <property type="entry name" value="AzlD"/>
    <property type="match status" value="1"/>
</dbReference>
<keyword evidence="1" id="KW-0812">Transmembrane</keyword>